<feature type="compositionally biased region" description="Acidic residues" evidence="3">
    <location>
        <begin position="193"/>
        <end position="212"/>
    </location>
</feature>
<feature type="compositionally biased region" description="Acidic residues" evidence="3">
    <location>
        <begin position="246"/>
        <end position="257"/>
    </location>
</feature>
<organism evidence="8">
    <name type="scientific">Amphimedon queenslandica</name>
    <name type="common">Sponge</name>
    <dbReference type="NCBI Taxonomy" id="400682"/>
    <lineage>
        <taxon>Eukaryota</taxon>
        <taxon>Metazoa</taxon>
        <taxon>Porifera</taxon>
        <taxon>Demospongiae</taxon>
        <taxon>Heteroscleromorpha</taxon>
        <taxon>Haplosclerida</taxon>
        <taxon>Niphatidae</taxon>
        <taxon>Amphimedon</taxon>
    </lineage>
</organism>
<feature type="chain" id="PRO_5012688384" description="Kazal-like domain-containing protein" evidence="5">
    <location>
        <begin position="21"/>
        <end position="881"/>
    </location>
</feature>
<dbReference type="SUPFAM" id="SSF57610">
    <property type="entry name" value="Thyroglobulin type-1 domain"/>
    <property type="match status" value="1"/>
</dbReference>
<evidence type="ECO:0008006" key="9">
    <source>
        <dbReference type="Google" id="ProtNLM"/>
    </source>
</evidence>
<dbReference type="GO" id="GO:0005886">
    <property type="term" value="C:plasma membrane"/>
    <property type="evidence" value="ECO:0007669"/>
    <property type="project" value="TreeGrafter"/>
</dbReference>
<dbReference type="STRING" id="400682.A0A1X7VIH1"/>
<dbReference type="InterPro" id="IPR039016">
    <property type="entry name" value="RECK"/>
</dbReference>
<dbReference type="OrthoDB" id="88467at2759"/>
<dbReference type="PROSITE" id="PS51465">
    <property type="entry name" value="KAZAL_2"/>
    <property type="match status" value="2"/>
</dbReference>
<dbReference type="InterPro" id="IPR056977">
    <property type="entry name" value="FnI_RECK"/>
</dbReference>
<dbReference type="PROSITE" id="PS51162">
    <property type="entry name" value="THYROGLOBULIN_1_2"/>
    <property type="match status" value="1"/>
</dbReference>
<dbReference type="Gene3D" id="2.10.22.10">
    <property type="entry name" value="Antistasin, domain 1"/>
    <property type="match status" value="1"/>
</dbReference>
<dbReference type="Pfam" id="PF25028">
    <property type="entry name" value="FnI_RECK"/>
    <property type="match status" value="1"/>
</dbReference>
<dbReference type="PANTHER" id="PTHR13487">
    <property type="entry name" value="SERINE PROTEASE INHIBITOR"/>
    <property type="match status" value="1"/>
</dbReference>
<dbReference type="InterPro" id="IPR036857">
    <property type="entry name" value="Thyroglobulin_1_sf"/>
</dbReference>
<proteinExistence type="predicted"/>
<dbReference type="InParanoid" id="A0A1X7VIH1"/>
<dbReference type="GO" id="GO:0008191">
    <property type="term" value="F:metalloendopeptidase inhibitor activity"/>
    <property type="evidence" value="ECO:0007669"/>
    <property type="project" value="InterPro"/>
</dbReference>
<keyword evidence="4" id="KW-1133">Transmembrane helix</keyword>
<dbReference type="CDD" id="cd00104">
    <property type="entry name" value="KAZAL_FS"/>
    <property type="match status" value="1"/>
</dbReference>
<dbReference type="PANTHER" id="PTHR13487:SF3">
    <property type="entry name" value="REVERSION-INDUCING CYSTEINE-RICH PROTEIN WITH KAZAL MOTIFS"/>
    <property type="match status" value="1"/>
</dbReference>
<dbReference type="eggNOG" id="KOG3649">
    <property type="taxonomic scope" value="Eukaryota"/>
</dbReference>
<evidence type="ECO:0000256" key="3">
    <source>
        <dbReference type="SAM" id="MobiDB-lite"/>
    </source>
</evidence>
<keyword evidence="4" id="KW-0472">Membrane</keyword>
<dbReference type="InterPro" id="IPR002350">
    <property type="entry name" value="Kazal_dom"/>
</dbReference>
<feature type="domain" description="Thyroglobulin type-1" evidence="6">
    <location>
        <begin position="305"/>
        <end position="376"/>
    </location>
</feature>
<evidence type="ECO:0000259" key="7">
    <source>
        <dbReference type="PROSITE" id="PS51465"/>
    </source>
</evidence>
<keyword evidence="4" id="KW-0812">Transmembrane</keyword>
<feature type="transmembrane region" description="Helical" evidence="4">
    <location>
        <begin position="861"/>
        <end position="880"/>
    </location>
</feature>
<keyword evidence="1" id="KW-1015">Disulfide bond</keyword>
<evidence type="ECO:0000256" key="4">
    <source>
        <dbReference type="SAM" id="Phobius"/>
    </source>
</evidence>
<feature type="signal peptide" evidence="5">
    <location>
        <begin position="1"/>
        <end position="20"/>
    </location>
</feature>
<evidence type="ECO:0000256" key="1">
    <source>
        <dbReference type="ARBA" id="ARBA00023157"/>
    </source>
</evidence>
<evidence type="ECO:0000259" key="6">
    <source>
        <dbReference type="PROSITE" id="PS51162"/>
    </source>
</evidence>
<reference evidence="8" key="1">
    <citation type="submission" date="2017-05" db="UniProtKB">
        <authorList>
            <consortium name="EnsemblMetazoa"/>
        </authorList>
    </citation>
    <scope>IDENTIFICATION</scope>
</reference>
<keyword evidence="5" id="KW-0732">Signal</keyword>
<protein>
    <recommendedName>
        <fullName evidence="9">Kazal-like domain-containing protein</fullName>
    </recommendedName>
</protein>
<dbReference type="InterPro" id="IPR036058">
    <property type="entry name" value="Kazal_dom_sf"/>
</dbReference>
<dbReference type="SUPFAM" id="SSF100895">
    <property type="entry name" value="Kazal-type serine protease inhibitors"/>
    <property type="match status" value="2"/>
</dbReference>
<evidence type="ECO:0000313" key="8">
    <source>
        <dbReference type="EnsemblMetazoa" id="Aqu2.1.39847_001"/>
    </source>
</evidence>
<feature type="domain" description="Kazal-like" evidence="7">
    <location>
        <begin position="628"/>
        <end position="675"/>
    </location>
</feature>
<feature type="region of interest" description="Disordered" evidence="3">
    <location>
        <begin position="839"/>
        <end position="859"/>
    </location>
</feature>
<sequence length="881" mass="97365">MLKAFYFLFLVLITQQAVNAIDFDGRVISCKTARRFNRHISCLPDGSYNITQCRNNYCSCVNGTTRVPISGSLSFRVGSKPSNYCKKLIACGPWNCKLFCLRGYTTDDQGCRQCSCKQVRCDYTSIKTAIKRCGVGCVTYNGICISCIQGCNSTNITIPTSCGSDEEYVRYGFGRGACRPKLRRNDTCVRDDDNDDDDDYDDDHEQDDDRDDDHDNDHDGSNQDGDEDDYVSDDIPPVELELASSTEEDMMEKDEDDKISRIFTGSSSRRASRKINRYINRCRNGYYCRKIRDGSRGRCYQQNTNGICYKNSNTPEECDSNGYYKPRYCRVVTVNNRRRIICVCVIPSNGTRLNDTRTTFEDTGNEEENENRKPRCRERVYGTCRVTRGGRRFLVKHGEHDTNPCMCRTCVCYFGTLYCRTRRNCRRCDLTKTCTLPNNTVIRHGQSARVDCNRCSCRYGNLYCTDRDCNTTVTTETNCTRCRSEGVSRVCGPNGKTYINSCTAIYCAGIASVDLIDGPCPRTNPCIRFPCDSGQVCLKRGGVSCLSRDTGCRPDTLRHCISVEDLSCTNETATRTSTDDDDDDDSDTDGDGIGNGDVDPDDTSICGTDGNTYASICHMLQSTVNVTILYAGHCNASRCKGGQVCGTDGVTYENICELRTQSNNARFDYRGACVDDSDETAGQMCQRVISSGRCRFNTSNCPCLVRPTVGCCPLCGGAILALLDIEGISNASSLDPDLETLDGYVRQIVSDELFLNVTAGRCSVESSLTTAGNIELAISSMSNRSNDRCYCHRVATNITIAINRSVEEQSRKRRQATTNTDTSLSPSYQYILGASEAQLETSTGGPGTEGTGTTATPTSSGVTATFAFMTVLLLTVLAIVI</sequence>
<name>A0A1X7VIH1_AMPQE</name>
<feature type="domain" description="Kazal-like" evidence="7">
    <location>
        <begin position="473"/>
        <end position="522"/>
    </location>
</feature>
<comment type="caution">
    <text evidence="2">Lacks conserved residue(s) required for the propagation of feature annotation.</text>
</comment>
<dbReference type="AlphaFoldDB" id="A0A1X7VIH1"/>
<dbReference type="InterPro" id="IPR000716">
    <property type="entry name" value="Thyroglobulin_1"/>
</dbReference>
<dbReference type="Gene3D" id="3.30.60.30">
    <property type="match status" value="2"/>
</dbReference>
<feature type="region of interest" description="Disordered" evidence="3">
    <location>
        <begin position="572"/>
        <end position="603"/>
    </location>
</feature>
<evidence type="ECO:0000256" key="2">
    <source>
        <dbReference type="PROSITE-ProRule" id="PRU00500"/>
    </source>
</evidence>
<feature type="compositionally biased region" description="Acidic residues" evidence="3">
    <location>
        <begin position="579"/>
        <end position="590"/>
    </location>
</feature>
<dbReference type="SMART" id="SM00280">
    <property type="entry name" value="KAZAL"/>
    <property type="match status" value="3"/>
</dbReference>
<dbReference type="EnsemblMetazoa" id="Aqu2.1.39847_001">
    <property type="protein sequence ID" value="Aqu2.1.39847_001"/>
    <property type="gene ID" value="Aqu2.1.39847"/>
</dbReference>
<dbReference type="GO" id="GO:0030198">
    <property type="term" value="P:extracellular matrix organization"/>
    <property type="evidence" value="ECO:0007669"/>
    <property type="project" value="TreeGrafter"/>
</dbReference>
<feature type="region of interest" description="Disordered" evidence="3">
    <location>
        <begin position="193"/>
        <end position="265"/>
    </location>
</feature>
<dbReference type="Pfam" id="PF07648">
    <property type="entry name" value="Kazal_2"/>
    <property type="match status" value="2"/>
</dbReference>
<accession>A0A1X7VIH1</accession>
<evidence type="ECO:0000256" key="5">
    <source>
        <dbReference type="SAM" id="SignalP"/>
    </source>
</evidence>